<evidence type="ECO:0000313" key="3">
    <source>
        <dbReference type="Proteomes" id="UP000789719"/>
    </source>
</evidence>
<dbReference type="RefSeq" id="WP_230098404.1">
    <property type="nucleotide sequence ID" value="NZ_CAKKNT010000007.1"/>
</dbReference>
<proteinExistence type="predicted"/>
<evidence type="ECO:0000256" key="1">
    <source>
        <dbReference type="SAM" id="Coils"/>
    </source>
</evidence>
<evidence type="ECO:0000313" key="2">
    <source>
        <dbReference type="EMBL" id="CAH0418308.1"/>
    </source>
</evidence>
<protein>
    <submittedName>
        <fullName evidence="2">Uncharacterized protein</fullName>
    </submittedName>
</protein>
<dbReference type="EMBL" id="CAKKNT010000007">
    <property type="protein sequence ID" value="CAH0418308.1"/>
    <property type="molecule type" value="Genomic_DNA"/>
</dbReference>
<keyword evidence="3" id="KW-1185">Reference proteome</keyword>
<reference evidence="2 3" key="1">
    <citation type="submission" date="2021-11" db="EMBL/GenBank/DDBJ databases">
        <authorList>
            <person name="Depoorter E."/>
        </authorList>
    </citation>
    <scope>NUCLEOTIDE SEQUENCE [LARGE SCALE GENOMIC DNA]</scope>
    <source>
        <strain evidence="2 3">LMG 24286</strain>
    </source>
</reference>
<comment type="caution">
    <text evidence="2">The sequence shown here is derived from an EMBL/GenBank/DDBJ whole genome shotgun (WGS) entry which is preliminary data.</text>
</comment>
<keyword evidence="1" id="KW-0175">Coiled coil</keyword>
<accession>A0ABN8BNW5</accession>
<gene>
    <name evidence="2" type="ORF">WGH24286_00726</name>
</gene>
<sequence length="57" mass="6260">MENILNKLGGQIGTLTINLALKEGQLDEANQQAAQLQQQIADLTKQIEELTAPKEDK</sequence>
<name>A0ABN8BNW5_9LACO</name>
<feature type="coiled-coil region" evidence="1">
    <location>
        <begin position="19"/>
        <end position="53"/>
    </location>
</feature>
<dbReference type="Proteomes" id="UP000789719">
    <property type="component" value="Unassembled WGS sequence"/>
</dbReference>
<organism evidence="2 3">
    <name type="scientific">Periweissella ghanensis</name>
    <dbReference type="NCBI Taxonomy" id="467997"/>
    <lineage>
        <taxon>Bacteria</taxon>
        <taxon>Bacillati</taxon>
        <taxon>Bacillota</taxon>
        <taxon>Bacilli</taxon>
        <taxon>Lactobacillales</taxon>
        <taxon>Lactobacillaceae</taxon>
        <taxon>Periweissella</taxon>
    </lineage>
</organism>